<evidence type="ECO:0000313" key="1">
    <source>
        <dbReference type="EMBL" id="MCD5314393.1"/>
    </source>
</evidence>
<comment type="caution">
    <text evidence="1">The sequence shown here is derived from an EMBL/GenBank/DDBJ whole genome shotgun (WGS) entry which is preliminary data.</text>
</comment>
<sequence>MADRLSVDLDGLESFSSDLGIIRATMADAGSWMRQFDGELGGDDVDGAVNHFESHWSDGRGRVDKNCENFVKLVNQAVENIRKADEDLEKQLVQSGETA</sequence>
<accession>A0A9X1NHT9</accession>
<name>A0A9X1NHT9_9ACTN</name>
<proteinExistence type="predicted"/>
<reference evidence="1" key="1">
    <citation type="submission" date="2021-11" db="EMBL/GenBank/DDBJ databases">
        <title>Streptomyces corallinus and Kineosporia corallina sp. nov., two new coral-derived marine actinobacteria.</title>
        <authorList>
            <person name="Buangrab K."/>
            <person name="Sutthacheep M."/>
            <person name="Yeemin T."/>
            <person name="Harunari E."/>
            <person name="Igarashi Y."/>
            <person name="Sripreechasak P."/>
            <person name="Kanchanasin P."/>
            <person name="Tanasupawat S."/>
            <person name="Phongsopitanun W."/>
        </authorList>
    </citation>
    <scope>NUCLEOTIDE SEQUENCE</scope>
    <source>
        <strain evidence="1">JCM 31032</strain>
    </source>
</reference>
<gene>
    <name evidence="1" type="ORF">LR394_26150</name>
</gene>
<dbReference type="Proteomes" id="UP001138997">
    <property type="component" value="Unassembled WGS sequence"/>
</dbReference>
<dbReference type="AlphaFoldDB" id="A0A9X1NHT9"/>
<dbReference type="EMBL" id="JAJOMB010000016">
    <property type="protein sequence ID" value="MCD5314393.1"/>
    <property type="molecule type" value="Genomic_DNA"/>
</dbReference>
<evidence type="ECO:0000313" key="2">
    <source>
        <dbReference type="Proteomes" id="UP001138997"/>
    </source>
</evidence>
<dbReference type="RefSeq" id="WP_231446867.1">
    <property type="nucleotide sequence ID" value="NZ_JAJOMB010000016.1"/>
</dbReference>
<keyword evidence="2" id="KW-1185">Reference proteome</keyword>
<protein>
    <submittedName>
        <fullName evidence="1">Uncharacterized protein</fullName>
    </submittedName>
</protein>
<organism evidence="1 2">
    <name type="scientific">Kineosporia babensis</name>
    <dbReference type="NCBI Taxonomy" id="499548"/>
    <lineage>
        <taxon>Bacteria</taxon>
        <taxon>Bacillati</taxon>
        <taxon>Actinomycetota</taxon>
        <taxon>Actinomycetes</taxon>
        <taxon>Kineosporiales</taxon>
        <taxon>Kineosporiaceae</taxon>
        <taxon>Kineosporia</taxon>
    </lineage>
</organism>